<evidence type="ECO:0000256" key="6">
    <source>
        <dbReference type="SAM" id="Phobius"/>
    </source>
</evidence>
<dbReference type="PANTHER" id="PTHR21716">
    <property type="entry name" value="TRANSMEMBRANE PROTEIN"/>
    <property type="match status" value="1"/>
</dbReference>
<proteinExistence type="inferred from homology"/>
<keyword evidence="5 6" id="KW-0472">Membrane</keyword>
<dbReference type="InterPro" id="IPR002549">
    <property type="entry name" value="AI-2E-like"/>
</dbReference>
<dbReference type="PANTHER" id="PTHR21716:SF68">
    <property type="entry name" value="TRANSPORT PROTEIN YTVI-RELATED"/>
    <property type="match status" value="1"/>
</dbReference>
<keyword evidence="4 6" id="KW-1133">Transmembrane helix</keyword>
<evidence type="ECO:0000313" key="8">
    <source>
        <dbReference type="Proteomes" id="UP000441585"/>
    </source>
</evidence>
<feature type="transmembrane region" description="Helical" evidence="6">
    <location>
        <begin position="20"/>
        <end position="45"/>
    </location>
</feature>
<keyword evidence="3 6" id="KW-0812">Transmembrane</keyword>
<evidence type="ECO:0000256" key="1">
    <source>
        <dbReference type="ARBA" id="ARBA00004141"/>
    </source>
</evidence>
<reference evidence="7 8" key="1">
    <citation type="submission" date="2019-11" db="EMBL/GenBank/DDBJ databases">
        <title>Bacillus idriensis genome.</title>
        <authorList>
            <person name="Konopka E.N."/>
            <person name="Newman J.D."/>
        </authorList>
    </citation>
    <scope>NUCLEOTIDE SEQUENCE [LARGE SCALE GENOMIC DNA]</scope>
    <source>
        <strain evidence="7 8">DSM 19097</strain>
    </source>
</reference>
<organism evidence="7 8">
    <name type="scientific">Metabacillus idriensis</name>
    <dbReference type="NCBI Taxonomy" id="324768"/>
    <lineage>
        <taxon>Bacteria</taxon>
        <taxon>Bacillati</taxon>
        <taxon>Bacillota</taxon>
        <taxon>Bacilli</taxon>
        <taxon>Bacillales</taxon>
        <taxon>Bacillaceae</taxon>
        <taxon>Metabacillus</taxon>
    </lineage>
</organism>
<comment type="caution">
    <text evidence="7">The sequence shown here is derived from an EMBL/GenBank/DDBJ whole genome shotgun (WGS) entry which is preliminary data.</text>
</comment>
<dbReference type="Pfam" id="PF01594">
    <property type="entry name" value="AI-2E_transport"/>
    <property type="match status" value="1"/>
</dbReference>
<comment type="similarity">
    <text evidence="2">Belongs to the autoinducer-2 exporter (AI-2E) (TC 2.A.86) family.</text>
</comment>
<dbReference type="AlphaFoldDB" id="A0A6I2MFG7"/>
<evidence type="ECO:0000256" key="3">
    <source>
        <dbReference type="ARBA" id="ARBA00022692"/>
    </source>
</evidence>
<feature type="transmembrane region" description="Helical" evidence="6">
    <location>
        <begin position="283"/>
        <end position="301"/>
    </location>
</feature>
<keyword evidence="8" id="KW-1185">Reference proteome</keyword>
<dbReference type="GO" id="GO:0055085">
    <property type="term" value="P:transmembrane transport"/>
    <property type="evidence" value="ECO:0007669"/>
    <property type="project" value="TreeGrafter"/>
</dbReference>
<sequence>MRGTSIYIKRRNEKVNKKKWILLSVLIVVVIILLPLSLSLLFALVTALILEGAVQRLQNHLKFGRGLAVFTAFTAYAAMLVMIGYFTVKVVFDQFVAFASSLPEIIEEVYASIIQPTLTKWEQVQETIPRGVVQSLEESFTAGLKSFEEGVNGFLNSLIDFIAFLPGFMFEILIYLIALYLFSLELPRLKRMIADSLTMKTKEKLVLVLEELNKAGIGFVKAQIFLSALTFVMAFAGLSILSVPYTVVLSLLIVIVDILPILGTGSFLVPWAIYAFFQNDQALSIGLVILFLVITVVRRVIEPKIFSSSMGITPLAALISLFIGFKLLGFIGLFAGPALVIVFDTLRKARMIRTDFKF</sequence>
<feature type="transmembrane region" description="Helical" evidence="6">
    <location>
        <begin position="251"/>
        <end position="276"/>
    </location>
</feature>
<feature type="transmembrane region" description="Helical" evidence="6">
    <location>
        <begin position="321"/>
        <end position="343"/>
    </location>
</feature>
<protein>
    <submittedName>
        <fullName evidence="7">Sporulation integral membrane protein YtvI</fullName>
    </submittedName>
</protein>
<accession>A0A6I2MFG7</accession>
<dbReference type="Proteomes" id="UP000441585">
    <property type="component" value="Unassembled WGS sequence"/>
</dbReference>
<evidence type="ECO:0000313" key="7">
    <source>
        <dbReference type="EMBL" id="MRX56539.1"/>
    </source>
</evidence>
<feature type="transmembrane region" description="Helical" evidence="6">
    <location>
        <begin position="66"/>
        <end position="88"/>
    </location>
</feature>
<dbReference type="InterPro" id="IPR014227">
    <property type="entry name" value="YtvI-like"/>
</dbReference>
<evidence type="ECO:0000256" key="5">
    <source>
        <dbReference type="ARBA" id="ARBA00023136"/>
    </source>
</evidence>
<feature type="transmembrane region" description="Helical" evidence="6">
    <location>
        <begin position="161"/>
        <end position="182"/>
    </location>
</feature>
<name>A0A6I2MFG7_9BACI</name>
<comment type="subcellular location">
    <subcellularLocation>
        <location evidence="1">Membrane</location>
        <topology evidence="1">Multi-pass membrane protein</topology>
    </subcellularLocation>
</comment>
<dbReference type="NCBIfam" id="TIGR02872">
    <property type="entry name" value="spore_ytvI"/>
    <property type="match status" value="1"/>
</dbReference>
<dbReference type="GO" id="GO:0016020">
    <property type="term" value="C:membrane"/>
    <property type="evidence" value="ECO:0007669"/>
    <property type="project" value="UniProtKB-SubCell"/>
</dbReference>
<evidence type="ECO:0000256" key="4">
    <source>
        <dbReference type="ARBA" id="ARBA00022989"/>
    </source>
</evidence>
<evidence type="ECO:0000256" key="2">
    <source>
        <dbReference type="ARBA" id="ARBA00009773"/>
    </source>
</evidence>
<dbReference type="EMBL" id="WKKF01000013">
    <property type="protein sequence ID" value="MRX56539.1"/>
    <property type="molecule type" value="Genomic_DNA"/>
</dbReference>
<gene>
    <name evidence="7" type="primary">ytvI</name>
    <name evidence="7" type="ORF">GJU41_21555</name>
</gene>
<feature type="transmembrane region" description="Helical" evidence="6">
    <location>
        <begin position="224"/>
        <end position="245"/>
    </location>
</feature>